<evidence type="ECO:0008006" key="4">
    <source>
        <dbReference type="Google" id="ProtNLM"/>
    </source>
</evidence>
<comment type="caution">
    <text evidence="1">The sequence shown here is derived from an EMBL/GenBank/DDBJ whole genome shotgun (WGS) entry which is preliminary data.</text>
</comment>
<protein>
    <recommendedName>
        <fullName evidence="4">Monogalactosyldiacylglycerol synthase</fullName>
    </recommendedName>
</protein>
<evidence type="ECO:0000313" key="3">
    <source>
        <dbReference type="Proteomes" id="UP001189429"/>
    </source>
</evidence>
<sequence length="194" mass="21147">MDANRTVAFFCSESTGHVNPILGVADAMTKQGWEVHFYVPQVCKQLVEGVGAKWQPMGHDDLTIEDAAVDAITNKLGMDMTADIHVNVLPFRVVPATLTVPPYLLKSVSRLSPRFVVFDACAPWGLILSQVLRVSVVSCMPALSTPAAERDNSFGRHERCPQSRVPGGFQSQSLLPALCTVQHDHFFPLLASCS</sequence>
<keyword evidence="3" id="KW-1185">Reference proteome</keyword>
<gene>
    <name evidence="1" type="ORF">PCOR1329_LOCUS2917</name>
    <name evidence="2" type="ORF">PCOR1329_LOCUS32592</name>
</gene>
<proteinExistence type="predicted"/>
<name>A0ABN9PPE4_9DINO</name>
<dbReference type="Proteomes" id="UP001189429">
    <property type="component" value="Unassembled WGS sequence"/>
</dbReference>
<dbReference type="EMBL" id="CAUYUJ010000740">
    <property type="protein sequence ID" value="CAK0792268.1"/>
    <property type="molecule type" value="Genomic_DNA"/>
</dbReference>
<dbReference type="SUPFAM" id="SSF53756">
    <property type="entry name" value="UDP-Glycosyltransferase/glycogen phosphorylase"/>
    <property type="match status" value="1"/>
</dbReference>
<evidence type="ECO:0000313" key="1">
    <source>
        <dbReference type="EMBL" id="CAK0792268.1"/>
    </source>
</evidence>
<organism evidence="1 3">
    <name type="scientific">Prorocentrum cordatum</name>
    <dbReference type="NCBI Taxonomy" id="2364126"/>
    <lineage>
        <taxon>Eukaryota</taxon>
        <taxon>Sar</taxon>
        <taxon>Alveolata</taxon>
        <taxon>Dinophyceae</taxon>
        <taxon>Prorocentrales</taxon>
        <taxon>Prorocentraceae</taxon>
        <taxon>Prorocentrum</taxon>
    </lineage>
</organism>
<reference evidence="1" key="1">
    <citation type="submission" date="2023-10" db="EMBL/GenBank/DDBJ databases">
        <authorList>
            <person name="Chen Y."/>
            <person name="Shah S."/>
            <person name="Dougan E. K."/>
            <person name="Thang M."/>
            <person name="Chan C."/>
        </authorList>
    </citation>
    <scope>NUCLEOTIDE SEQUENCE [LARGE SCALE GENOMIC DNA]</scope>
</reference>
<accession>A0ABN9PPE4</accession>
<dbReference type="Gene3D" id="3.40.50.2000">
    <property type="entry name" value="Glycogen Phosphorylase B"/>
    <property type="match status" value="1"/>
</dbReference>
<evidence type="ECO:0000313" key="2">
    <source>
        <dbReference type="EMBL" id="CAK0835945.1"/>
    </source>
</evidence>
<dbReference type="EMBL" id="CAUYUJ010013302">
    <property type="protein sequence ID" value="CAK0835945.1"/>
    <property type="molecule type" value="Genomic_DNA"/>
</dbReference>